<evidence type="ECO:0000256" key="1">
    <source>
        <dbReference type="SAM" id="Phobius"/>
    </source>
</evidence>
<comment type="caution">
    <text evidence="2">The sequence shown here is derived from an EMBL/GenBank/DDBJ whole genome shotgun (WGS) entry which is preliminary data.</text>
</comment>
<dbReference type="Proteomes" id="UP000443090">
    <property type="component" value="Unassembled WGS sequence"/>
</dbReference>
<dbReference type="AlphaFoldDB" id="A0A8H8U8C5"/>
<reference evidence="2 3" key="1">
    <citation type="submission" date="2018-05" db="EMBL/GenBank/DDBJ databases">
        <title>Genome sequencing and assembly of the regulated plant pathogen Lachnellula willkommii and related sister species for the development of diagnostic species identification markers.</title>
        <authorList>
            <person name="Giroux E."/>
            <person name="Bilodeau G."/>
        </authorList>
    </citation>
    <scope>NUCLEOTIDE SEQUENCE [LARGE SCALE GENOMIC DNA]</scope>
    <source>
        <strain evidence="2 3">CBS 160.35</strain>
    </source>
</reference>
<gene>
    <name evidence="2" type="ORF">LOCC1_G006977</name>
</gene>
<name>A0A8H8U8C5_9HELO</name>
<feature type="transmembrane region" description="Helical" evidence="1">
    <location>
        <begin position="12"/>
        <end position="31"/>
    </location>
</feature>
<keyword evidence="3" id="KW-1185">Reference proteome</keyword>
<protein>
    <submittedName>
        <fullName evidence="2">Uncharacterized protein</fullName>
    </submittedName>
</protein>
<accession>A0A8H8U8C5</accession>
<keyword evidence="1" id="KW-1133">Transmembrane helix</keyword>
<dbReference type="EMBL" id="QGMI01001018">
    <property type="protein sequence ID" value="TVY35172.1"/>
    <property type="molecule type" value="Genomic_DNA"/>
</dbReference>
<proteinExistence type="predicted"/>
<evidence type="ECO:0000313" key="3">
    <source>
        <dbReference type="Proteomes" id="UP000443090"/>
    </source>
</evidence>
<keyword evidence="1" id="KW-0812">Transmembrane</keyword>
<sequence length="99" mass="11248">MSDAARLQKIRRIIWTGAIASVTATGTWYGAGLKIQRDVKKDVQKRYEATPAEKIAVLEEQRGGLIAKRIGLEKKLREVELRAQGKTWAESREGKERKR</sequence>
<organism evidence="2 3">
    <name type="scientific">Lachnellula occidentalis</name>
    <dbReference type="NCBI Taxonomy" id="215460"/>
    <lineage>
        <taxon>Eukaryota</taxon>
        <taxon>Fungi</taxon>
        <taxon>Dikarya</taxon>
        <taxon>Ascomycota</taxon>
        <taxon>Pezizomycotina</taxon>
        <taxon>Leotiomycetes</taxon>
        <taxon>Helotiales</taxon>
        <taxon>Lachnaceae</taxon>
        <taxon>Lachnellula</taxon>
    </lineage>
</organism>
<evidence type="ECO:0000313" key="2">
    <source>
        <dbReference type="EMBL" id="TVY35172.1"/>
    </source>
</evidence>
<dbReference type="OrthoDB" id="5428081at2759"/>
<keyword evidence="1" id="KW-0472">Membrane</keyword>